<dbReference type="InterPro" id="IPR027417">
    <property type="entry name" value="P-loop_NTPase"/>
</dbReference>
<evidence type="ECO:0000313" key="2">
    <source>
        <dbReference type="EMBL" id="GAA3714148.1"/>
    </source>
</evidence>
<dbReference type="Pfam" id="PF22688">
    <property type="entry name" value="Hda_lid"/>
    <property type="match status" value="1"/>
</dbReference>
<proteinExistence type="predicted"/>
<dbReference type="EMBL" id="BAABBF010000005">
    <property type="protein sequence ID" value="GAA3714148.1"/>
    <property type="molecule type" value="Genomic_DNA"/>
</dbReference>
<feature type="domain" description="Hda lid" evidence="1">
    <location>
        <begin position="131"/>
        <end position="193"/>
    </location>
</feature>
<name>A0ABP7E4I7_9SPHN</name>
<sequence>MSQMALPLGWPADPRDDAFLVTPSNAQAVQLLERWGNWPVRTAILTGPRRSGRSLLARIFAAKSGGMIVDDAERVDETDLFHLWNRAQEERRPLVIVADQPPPIWSVTLPDLRTRLAASPHGELHPPDDALAIALLDRLFARRGLDARSDLIEWLVARIERSHLAIERVVDALDQGSLERHRRLTIPLARITLIQAGLIPGKAEDA</sequence>
<evidence type="ECO:0000313" key="3">
    <source>
        <dbReference type="Proteomes" id="UP001500523"/>
    </source>
</evidence>
<dbReference type="Gene3D" id="3.40.50.300">
    <property type="entry name" value="P-loop containing nucleotide triphosphate hydrolases"/>
    <property type="match status" value="1"/>
</dbReference>
<dbReference type="RefSeq" id="WP_344693597.1">
    <property type="nucleotide sequence ID" value="NZ_BAABBF010000005.1"/>
</dbReference>
<gene>
    <name evidence="2" type="primary">hdaA</name>
    <name evidence="2" type="ORF">GCM10022268_23620</name>
</gene>
<keyword evidence="3" id="KW-1185">Reference proteome</keyword>
<dbReference type="InterPro" id="IPR055199">
    <property type="entry name" value="Hda_lid"/>
</dbReference>
<comment type="caution">
    <text evidence="2">The sequence shown here is derived from an EMBL/GenBank/DDBJ whole genome shotgun (WGS) entry which is preliminary data.</text>
</comment>
<accession>A0ABP7E4I7</accession>
<dbReference type="SUPFAM" id="SSF52540">
    <property type="entry name" value="P-loop containing nucleoside triphosphate hydrolases"/>
    <property type="match status" value="1"/>
</dbReference>
<evidence type="ECO:0000259" key="1">
    <source>
        <dbReference type="Pfam" id="PF22688"/>
    </source>
</evidence>
<reference evidence="3" key="1">
    <citation type="journal article" date="2019" name="Int. J. Syst. Evol. Microbiol.">
        <title>The Global Catalogue of Microorganisms (GCM) 10K type strain sequencing project: providing services to taxonomists for standard genome sequencing and annotation.</title>
        <authorList>
            <consortium name="The Broad Institute Genomics Platform"/>
            <consortium name="The Broad Institute Genome Sequencing Center for Infectious Disease"/>
            <person name="Wu L."/>
            <person name="Ma J."/>
        </authorList>
    </citation>
    <scope>NUCLEOTIDE SEQUENCE [LARGE SCALE GENOMIC DNA]</scope>
    <source>
        <strain evidence="3">JCM 17498</strain>
    </source>
</reference>
<organism evidence="2 3">
    <name type="scientific">Sphingomonas cynarae</name>
    <dbReference type="NCBI Taxonomy" id="930197"/>
    <lineage>
        <taxon>Bacteria</taxon>
        <taxon>Pseudomonadati</taxon>
        <taxon>Pseudomonadota</taxon>
        <taxon>Alphaproteobacteria</taxon>
        <taxon>Sphingomonadales</taxon>
        <taxon>Sphingomonadaceae</taxon>
        <taxon>Sphingomonas</taxon>
    </lineage>
</organism>
<protein>
    <submittedName>
        <fullName evidence="2">DnaA regulatory inactivator HdaA</fullName>
    </submittedName>
</protein>
<dbReference type="Proteomes" id="UP001500523">
    <property type="component" value="Unassembled WGS sequence"/>
</dbReference>
<dbReference type="Gene3D" id="1.10.8.60">
    <property type="match status" value="1"/>
</dbReference>